<dbReference type="EMBL" id="ACKP02000046">
    <property type="protein sequence ID" value="EEX76609.1"/>
    <property type="molecule type" value="Genomic_DNA"/>
</dbReference>
<dbReference type="AlphaFoldDB" id="C9LWT3"/>
<evidence type="ECO:0000313" key="3">
    <source>
        <dbReference type="EMBL" id="EEX76609.1"/>
    </source>
</evidence>
<reference evidence="3 4" key="1">
    <citation type="submission" date="2009-09" db="EMBL/GenBank/DDBJ databases">
        <authorList>
            <person name="Weinstock G."/>
            <person name="Sodergren E."/>
            <person name="Clifton S."/>
            <person name="Fulton L."/>
            <person name="Fulton B."/>
            <person name="Courtney L."/>
            <person name="Fronick C."/>
            <person name="Harrison M."/>
            <person name="Strong C."/>
            <person name="Farmer C."/>
            <person name="Delahaunty K."/>
            <person name="Markovic C."/>
            <person name="Hall O."/>
            <person name="Minx P."/>
            <person name="Tomlinson C."/>
            <person name="Mitreva M."/>
            <person name="Nelson J."/>
            <person name="Hou S."/>
            <person name="Wollam A."/>
            <person name="Pepin K.H."/>
            <person name="Johnson M."/>
            <person name="Bhonagiri V."/>
            <person name="Nash W.E."/>
            <person name="Warren W."/>
            <person name="Chinwalla A."/>
            <person name="Mardis E.R."/>
            <person name="Wilson R.K."/>
        </authorList>
    </citation>
    <scope>NUCLEOTIDE SEQUENCE [LARGE SCALE GENOMIC DNA]</scope>
    <source>
        <strain evidence="3">ATCC 35185</strain>
        <strain evidence="4">ATCC 35185 / DSM 20758 / VPI D19B-28</strain>
    </source>
</reference>
<gene>
    <name evidence="2" type="ordered locus">Selsp_2134</name>
    <name evidence="3" type="ORF">SELSPUOL_01938</name>
</gene>
<evidence type="ECO:0000256" key="1">
    <source>
        <dbReference type="SAM" id="SignalP"/>
    </source>
</evidence>
<dbReference type="EMBL" id="CP002637">
    <property type="protein sequence ID" value="AEC01081.1"/>
    <property type="molecule type" value="Genomic_DNA"/>
</dbReference>
<organism evidence="3 4">
    <name type="scientific">Selenomonas sputigena (strain ATCC 35185 / DSM 20758 / CCUG 44933 / VPI D19B-28)</name>
    <dbReference type="NCBI Taxonomy" id="546271"/>
    <lineage>
        <taxon>Bacteria</taxon>
        <taxon>Bacillati</taxon>
        <taxon>Bacillota</taxon>
        <taxon>Negativicutes</taxon>
        <taxon>Selenomonadales</taxon>
        <taxon>Selenomonadaceae</taxon>
        <taxon>Selenomonas</taxon>
    </lineage>
</organism>
<proteinExistence type="predicted"/>
<dbReference type="Proteomes" id="UP000003505">
    <property type="component" value="Unassembled WGS sequence"/>
</dbReference>
<evidence type="ECO:0000313" key="4">
    <source>
        <dbReference type="Proteomes" id="UP000003505"/>
    </source>
</evidence>
<protein>
    <submittedName>
        <fullName evidence="3">Uncharacterized protein</fullName>
    </submittedName>
</protein>
<keyword evidence="1" id="KW-0732">Signal</keyword>
<dbReference type="HOGENOM" id="CLU_1601563_0_0_9"/>
<sequence length="166" mass="19903">MKRFFHTFLTAAAFALFFLVQPHTASASLQYLDDDPNYPVSYYHANYREYVDLSSCTFSDEDPDYYTYATGYVAYYRDADGSFREYRIRQYRQSKDGGSNPQFYSARGQWLSMPMFDYDEIWRYIKSRGYTGYIDDYHAYPYYMFKIVYQKTRGVEYPDNLHGQKP</sequence>
<feature type="chain" id="PRO_5010828821" evidence="1">
    <location>
        <begin position="28"/>
        <end position="166"/>
    </location>
</feature>
<accession>C9LWT3</accession>
<reference evidence="2 5" key="2">
    <citation type="submission" date="2011-04" db="EMBL/GenBank/DDBJ databases">
        <title>The complete genome of Selenomonas sputigena DSM 20758.</title>
        <authorList>
            <consortium name="US DOE Joint Genome Institute (JGI-PGF)"/>
            <person name="Lucas S."/>
            <person name="Copeland A."/>
            <person name="Lapidus A."/>
            <person name="Bruce D."/>
            <person name="Goodwin L."/>
            <person name="Pitluck S."/>
            <person name="Peters L."/>
            <person name="Kyrpides N."/>
            <person name="Mavromatis K."/>
            <person name="Ivanova N."/>
            <person name="Ovchinnikova G."/>
            <person name="Teshima H."/>
            <person name="Detter J.C."/>
            <person name="Tapia R."/>
            <person name="Han C."/>
            <person name="Land M."/>
            <person name="Hauser L."/>
            <person name="Markowitz V."/>
            <person name="Cheng J.-F."/>
            <person name="Hugenholtz P."/>
            <person name="Woyke T."/>
            <person name="Wu D."/>
            <person name="Gronow S."/>
            <person name="Wellnitz S."/>
            <person name="Schneider S."/>
            <person name="Klenk H.-P."/>
            <person name="Eisen J.A."/>
        </authorList>
    </citation>
    <scope>NUCLEOTIDE SEQUENCE [LARGE SCALE GENOMIC DNA]</scope>
    <source>
        <strain evidence="2">ATCC 35185</strain>
        <strain evidence="5">ATCC 35185 / DSM 20758 / VPI D19B-28</strain>
    </source>
</reference>
<dbReference type="RefSeq" id="WP_006193240.1">
    <property type="nucleotide sequence ID" value="NC_015437.1"/>
</dbReference>
<keyword evidence="5" id="KW-1185">Reference proteome</keyword>
<name>C9LWT3_SELS3</name>
<dbReference type="eggNOG" id="ENOG50341GC">
    <property type="taxonomic scope" value="Bacteria"/>
</dbReference>
<dbReference type="KEGG" id="ssg:Selsp_2134"/>
<evidence type="ECO:0000313" key="5">
    <source>
        <dbReference type="Proteomes" id="UP000011124"/>
    </source>
</evidence>
<feature type="signal peptide" evidence="1">
    <location>
        <begin position="1"/>
        <end position="27"/>
    </location>
</feature>
<evidence type="ECO:0000313" key="2">
    <source>
        <dbReference type="EMBL" id="AEC01081.1"/>
    </source>
</evidence>
<dbReference type="OrthoDB" id="1668488at2"/>
<dbReference type="Proteomes" id="UP000011124">
    <property type="component" value="Chromosome"/>
</dbReference>